<sequence length="91" mass="10563">MDNYLNVLEYLKSFLFINVPLGVYILINTLIFGAYRKLQKDRRKDFKSVIDGYKNLNNDLNNTLSQRETVIRELQGQVHALTTDLKNKGGK</sequence>
<dbReference type="RefSeq" id="WP_155778413.1">
    <property type="nucleotide sequence ID" value="NZ_CP033165.1"/>
</dbReference>
<evidence type="ECO:0000256" key="1">
    <source>
        <dbReference type="SAM" id="Phobius"/>
    </source>
</evidence>
<dbReference type="Proteomes" id="UP000347383">
    <property type="component" value="Chromosome"/>
</dbReference>
<evidence type="ECO:0000313" key="3">
    <source>
        <dbReference type="Proteomes" id="UP000347383"/>
    </source>
</evidence>
<keyword evidence="1" id="KW-0812">Transmembrane</keyword>
<keyword evidence="1" id="KW-1133">Transmembrane helix</keyword>
<name>A0A9X7X8E1_STRDY</name>
<dbReference type="EMBL" id="CP033165">
    <property type="protein sequence ID" value="QGH01456.1"/>
    <property type="molecule type" value="Genomic_DNA"/>
</dbReference>
<feature type="transmembrane region" description="Helical" evidence="1">
    <location>
        <begin position="14"/>
        <end position="35"/>
    </location>
</feature>
<gene>
    <name evidence="2" type="ORF">EA457_02275</name>
</gene>
<keyword evidence="1" id="KW-0472">Membrane</keyword>
<proteinExistence type="predicted"/>
<accession>A0A9X7X8E1</accession>
<dbReference type="AlphaFoldDB" id="A0A9X7X8E1"/>
<protein>
    <submittedName>
        <fullName evidence="2">Uncharacterized protein</fullName>
    </submittedName>
</protein>
<evidence type="ECO:0000313" key="2">
    <source>
        <dbReference type="EMBL" id="QGH01456.1"/>
    </source>
</evidence>
<reference evidence="2 3" key="1">
    <citation type="submission" date="2018-10" db="EMBL/GenBank/DDBJ databases">
        <title>Comparative Genomics Analysis of the Streptococcus dysgalactiae subspecies dysgalactiae.</title>
        <authorList>
            <person name="Koh T.H."/>
            <person name="Abdul Rahman N."/>
            <person name="Sessions O.M."/>
        </authorList>
    </citation>
    <scope>NUCLEOTIDE SEQUENCE [LARGE SCALE GENOMIC DNA]</scope>
    <source>
        <strain evidence="2 3">DB60705-15</strain>
    </source>
</reference>
<organism evidence="2 3">
    <name type="scientific">Streptococcus dysgalactiae subsp. dysgalactiae</name>
    <dbReference type="NCBI Taxonomy" id="99822"/>
    <lineage>
        <taxon>Bacteria</taxon>
        <taxon>Bacillati</taxon>
        <taxon>Bacillota</taxon>
        <taxon>Bacilli</taxon>
        <taxon>Lactobacillales</taxon>
        <taxon>Streptococcaceae</taxon>
        <taxon>Streptococcus</taxon>
    </lineage>
</organism>